<protein>
    <submittedName>
        <fullName evidence="3">Uncharacterized protein</fullName>
    </submittedName>
</protein>
<dbReference type="SUPFAM" id="SSF50985">
    <property type="entry name" value="RCC1/BLIP-II"/>
    <property type="match status" value="1"/>
</dbReference>
<accession>A0A8X6I803</accession>
<dbReference type="InterPro" id="IPR000408">
    <property type="entry name" value="Reg_chr_condens"/>
</dbReference>
<dbReference type="InterPro" id="IPR051625">
    <property type="entry name" value="Signaling_Regulatory_Domain"/>
</dbReference>
<keyword evidence="1" id="KW-0677">Repeat</keyword>
<proteinExistence type="predicted"/>
<gene>
    <name evidence="3" type="primary">X975_08022</name>
    <name evidence="3" type="ORF">NPIL_349031</name>
</gene>
<dbReference type="Gene3D" id="2.130.10.30">
    <property type="entry name" value="Regulator of chromosome condensation 1/beta-lactamase-inhibitor protein II"/>
    <property type="match status" value="1"/>
</dbReference>
<sequence length="147" mass="16374">MDSSEGNLIDELKLFSPLQLDQLHISRIASISSGKSHTVILDELGELYSMGSNRFGQLGWGRPGLDYNLPQKIEILKDVKVSQVSCGDCFTMVVTCDQELYCWGKCPSSLINKEEDVCDMRKPNCLKGKRVQFVSCYGESCIAVVEN</sequence>
<organism evidence="3 4">
    <name type="scientific">Nephila pilipes</name>
    <name type="common">Giant wood spider</name>
    <name type="synonym">Nephila maculata</name>
    <dbReference type="NCBI Taxonomy" id="299642"/>
    <lineage>
        <taxon>Eukaryota</taxon>
        <taxon>Metazoa</taxon>
        <taxon>Ecdysozoa</taxon>
        <taxon>Arthropoda</taxon>
        <taxon>Chelicerata</taxon>
        <taxon>Arachnida</taxon>
        <taxon>Araneae</taxon>
        <taxon>Araneomorphae</taxon>
        <taxon>Entelegynae</taxon>
        <taxon>Araneoidea</taxon>
        <taxon>Nephilidae</taxon>
        <taxon>Nephila</taxon>
    </lineage>
</organism>
<name>A0A8X6I803_NEPPI</name>
<dbReference type="InterPro" id="IPR009091">
    <property type="entry name" value="RCC1/BLIP-II"/>
</dbReference>
<dbReference type="OrthoDB" id="6416565at2759"/>
<evidence type="ECO:0000256" key="2">
    <source>
        <dbReference type="PROSITE-ProRule" id="PRU00235"/>
    </source>
</evidence>
<evidence type="ECO:0000256" key="1">
    <source>
        <dbReference type="ARBA" id="ARBA00022737"/>
    </source>
</evidence>
<keyword evidence="4" id="KW-1185">Reference proteome</keyword>
<feature type="repeat" description="RCC1" evidence="2">
    <location>
        <begin position="45"/>
        <end position="97"/>
    </location>
</feature>
<dbReference type="Pfam" id="PF00415">
    <property type="entry name" value="RCC1"/>
    <property type="match status" value="1"/>
</dbReference>
<dbReference type="PROSITE" id="PS50012">
    <property type="entry name" value="RCC1_3"/>
    <property type="match status" value="1"/>
</dbReference>
<comment type="caution">
    <text evidence="3">The sequence shown here is derived from an EMBL/GenBank/DDBJ whole genome shotgun (WGS) entry which is preliminary data.</text>
</comment>
<reference evidence="3" key="1">
    <citation type="submission" date="2020-08" db="EMBL/GenBank/DDBJ databases">
        <title>Multicomponent nature underlies the extraordinary mechanical properties of spider dragline silk.</title>
        <authorList>
            <person name="Kono N."/>
            <person name="Nakamura H."/>
            <person name="Mori M."/>
            <person name="Yoshida Y."/>
            <person name="Ohtoshi R."/>
            <person name="Malay A.D."/>
            <person name="Moran D.A.P."/>
            <person name="Tomita M."/>
            <person name="Numata K."/>
            <person name="Arakawa K."/>
        </authorList>
    </citation>
    <scope>NUCLEOTIDE SEQUENCE</scope>
</reference>
<dbReference type="EMBL" id="BMAW01041969">
    <property type="protein sequence ID" value="GFS31718.1"/>
    <property type="molecule type" value="Genomic_DNA"/>
</dbReference>
<dbReference type="PANTHER" id="PTHR22872">
    <property type="entry name" value="BTK-BINDING PROTEIN-RELATED"/>
    <property type="match status" value="1"/>
</dbReference>
<dbReference type="Proteomes" id="UP000887013">
    <property type="component" value="Unassembled WGS sequence"/>
</dbReference>
<evidence type="ECO:0000313" key="3">
    <source>
        <dbReference type="EMBL" id="GFS31718.1"/>
    </source>
</evidence>
<dbReference type="AlphaFoldDB" id="A0A8X6I803"/>
<evidence type="ECO:0000313" key="4">
    <source>
        <dbReference type="Proteomes" id="UP000887013"/>
    </source>
</evidence>